<reference evidence="3" key="1">
    <citation type="journal article" date="2023" name="Commun. Biol.">
        <title>Genome analysis of Parmales, the sister group of diatoms, reveals the evolutionary specialization of diatoms from phago-mixotrophs to photoautotrophs.</title>
        <authorList>
            <person name="Ban H."/>
            <person name="Sato S."/>
            <person name="Yoshikawa S."/>
            <person name="Yamada K."/>
            <person name="Nakamura Y."/>
            <person name="Ichinomiya M."/>
            <person name="Sato N."/>
            <person name="Blanc-Mathieu R."/>
            <person name="Endo H."/>
            <person name="Kuwata A."/>
            <person name="Ogata H."/>
        </authorList>
    </citation>
    <scope>NUCLEOTIDE SEQUENCE [LARGE SCALE GENOMIC DNA]</scope>
</reference>
<sequence>MYLVTSQGVIATLYPDLYSGFSNAFRYRRDNLDGWEESSYSNKSEVEQSLESESGLPSTINLPPLPSCLASSLSCAPPPLSPLTTTCTEWKTSVACLASEGVVCSEEEEDAIEMIESFLCSNSDSDIVPVSVLPEDQPEGVPESSLSSRTFTTPTTTDDSVSTSSSRRRLSAPTPDHSWDFRRCSDADLSPIYSYATSVTSHHSIYESFSLPASFKIETEITTGNTPASDGIFMAGNTGQCGKLYVWIASASNINFGVQCNSGSDTPISTPYTVKANTNYKIFAEYDSNTLIAKLTVIGDLEGYSGSTYTMEASKSFVGFPTDISKVGLGSGSLGSGCVFYVGDGVGDGEEHIGNTISEAECEALVRAERPTANGVTVSPGGGFCYAEFGMTSRAGSSYNSCLLNSATDDGSSAEPFDFTGGGEIKYVKIRSATDTLAMNGATCTHSGISLDGSNDYVDIDDFEFGGPTSFEFYVKFDSFTNTYSKVFDFANGAGSDDKIYLGHSSTSPTIFLYVRKGSTRKEFRTSNFESSTWTHVVVTVSSTTTKIYKNGVLAGTNTDGHEPNVLTRTQHRLGGPSDSYGYFDGTIAYVNMWNGVELQQLDVIDLYAPHNTAHHFWDFRGCSEGSPVADLIAGDLAARPSGGPTCSADGLILDGINDYADIDDWTWGGTTSIEVYVKYDSFSGAGRVFDFGTGASIDSVRLMNYGSASTIQWQVYQGTSYNYIHTSNFDSSTWTHVVVTASGTTMKLYKNGVLAGTNFYGYEPRALARANHTIGAFNWGSMGNFMDGTIAYLKIWHGVQLQQSDVTDLYDARDDPYTVPLLWDFRGCTTGSPVADIKTGAVVATPMNGPTCSSDGINLDGSDDYFDVDDFEFGGTTSFEVYVKYDGFNADSVVFDFGSGAGSDNVYLGNEASTSTIRWAVVQGTSGLALDTSNYDSSTWTHVVVTVSGTTMKTYKNGVLAGTKLDGQQPNVLTRTNHIIGASNWGSMNYFMDGTIAYVKVWHGVELQQSDVTDLYSPHNTAHHFWDFRGLDGSNDYADIDDWEWGGTTSFEVYVKHDSFNSASRVYDFGSGASIDNVYLSNNGDTSTIVWSIRQVSTEKHHTTSNFDSSTWTHLVVTVSGTNMKMYKNGVLVGTQTDGHEPNVLTRTNHIIGATNWGGMQNFMDGTIAYVKVWHGVELQQTDVTDLYAPHNTAHHFWDFRGCSTDHAKVDSLGLNANLMNGAFCTMSGVRLNGVDSYIDIDSWEWGGTTSIEAFFRFESPPENTPIFDFNSGVTEDKVTVTTALPTSILDLSCAGNGADHRGNACGGRAGENTYTVDHGDAAGTTITTTAPQVVYSNSEYYHIGYLVDGSLDYSSASDEHETYFLASQNDPCELTITFPSEVQISRIRLFPGSRNAGMHWMPNFDLVVDGSPVVSNYDTSSMAIGDSVYFDIDAAVTQFVLNILPDGGYTAFGEIQIERIAENEINWSVSQGTTSKAEVAGNFESSAWTHVVTTVTGSTMKIYKNRVLVGTKTDGHEPNVMARSQHWLGRSA</sequence>
<comment type="caution">
    <text evidence="2">The sequence shown here is derived from an EMBL/GenBank/DDBJ whole genome shotgun (WGS) entry which is preliminary data.</text>
</comment>
<gene>
    <name evidence="2" type="ORF">TL16_g11739</name>
</gene>
<accession>A0A9W7BKU3</accession>
<feature type="non-terminal residue" evidence="2">
    <location>
        <position position="1"/>
    </location>
</feature>
<dbReference type="Proteomes" id="UP001162640">
    <property type="component" value="Unassembled WGS sequence"/>
</dbReference>
<dbReference type="InterPro" id="IPR013320">
    <property type="entry name" value="ConA-like_dom_sf"/>
</dbReference>
<protein>
    <submittedName>
        <fullName evidence="2">Uncharacterized protein</fullName>
    </submittedName>
</protein>
<evidence type="ECO:0000313" key="2">
    <source>
        <dbReference type="EMBL" id="GMH90346.1"/>
    </source>
</evidence>
<proteinExistence type="predicted"/>
<dbReference type="Pfam" id="PF13385">
    <property type="entry name" value="Laminin_G_3"/>
    <property type="match status" value="5"/>
</dbReference>
<evidence type="ECO:0000256" key="1">
    <source>
        <dbReference type="SAM" id="MobiDB-lite"/>
    </source>
</evidence>
<feature type="compositionally biased region" description="Low complexity" evidence="1">
    <location>
        <begin position="144"/>
        <end position="165"/>
    </location>
</feature>
<dbReference type="Gene3D" id="2.60.120.200">
    <property type="match status" value="5"/>
</dbReference>
<evidence type="ECO:0000313" key="3">
    <source>
        <dbReference type="Proteomes" id="UP001162640"/>
    </source>
</evidence>
<name>A0A9W7BKU3_9STRA</name>
<feature type="region of interest" description="Disordered" evidence="1">
    <location>
        <begin position="129"/>
        <end position="175"/>
    </location>
</feature>
<organism evidence="2 3">
    <name type="scientific">Triparma laevis f. inornata</name>
    <dbReference type="NCBI Taxonomy" id="1714386"/>
    <lineage>
        <taxon>Eukaryota</taxon>
        <taxon>Sar</taxon>
        <taxon>Stramenopiles</taxon>
        <taxon>Ochrophyta</taxon>
        <taxon>Bolidophyceae</taxon>
        <taxon>Parmales</taxon>
        <taxon>Triparmaceae</taxon>
        <taxon>Triparma</taxon>
    </lineage>
</organism>
<dbReference type="EMBL" id="BLQM01000447">
    <property type="protein sequence ID" value="GMH90346.1"/>
    <property type="molecule type" value="Genomic_DNA"/>
</dbReference>
<dbReference type="SUPFAM" id="SSF49899">
    <property type="entry name" value="Concanavalin A-like lectins/glucanases"/>
    <property type="match status" value="5"/>
</dbReference>